<dbReference type="GO" id="GO:0055085">
    <property type="term" value="P:transmembrane transport"/>
    <property type="evidence" value="ECO:0007669"/>
    <property type="project" value="InterPro"/>
</dbReference>
<comment type="caution">
    <text evidence="7">The sequence shown here is derived from an EMBL/GenBank/DDBJ whole genome shotgun (WGS) entry which is preliminary data.</text>
</comment>
<dbReference type="PANTHER" id="PTHR11814">
    <property type="entry name" value="SULFATE TRANSPORTER"/>
    <property type="match status" value="1"/>
</dbReference>
<evidence type="ECO:0000256" key="2">
    <source>
        <dbReference type="ARBA" id="ARBA00022692"/>
    </source>
</evidence>
<feature type="transmembrane region" description="Helical" evidence="5">
    <location>
        <begin position="12"/>
        <end position="32"/>
    </location>
</feature>
<sequence>MHTFINHLKTNWQAGLTVALISVPLSLALSIASGAGPMPGIITGVWATLIASVFASSNYNIIGPAGALATVLFAATIAPQFGVGAAILPLIAIGVGIAIFVVFALKADRFLYYVPASIIHGFSAGVAVLIASSQLFDGAGLALKRTGHFIGDLELFGAHIRDVNPYAVGTFVIFLTFILLWKRYIKSIPAVIPAALLGMGFGYIATLTQLPVTTLLEKFGTLSGTLYLGFDMSALTAIMSSHASIIAYIKVVLLVAAIAILETLITAKVGDKMTRTQCSPRKELFGLALANIGSGFMGGLPATGVFLRTGANIKAGATHRTAAGVSAVATALIAVVALPFFVYLPAAVIAAMLINTAIGLIEMGTFKEYWKRDKQSFGIAILVAVITIVEDPGLAVLAGVMVALLVYVDRVSRGHSRLTYNFKDGTTKEVVVAKGIAVPEKPVDLAVYSIAGTVSYISAPQHSTNLRKLMRTEHVRAIAVRLRDCYALDLDAVEMLEEIAHEARLAHKKIYFTSVNDEVRAELMKFPTLALLLNKETSFTKTSDLVQSLKTRTI</sequence>
<feature type="transmembrane region" description="Helical" evidence="5">
    <location>
        <begin position="87"/>
        <end position="105"/>
    </location>
</feature>
<dbReference type="Proteomes" id="UP000176511">
    <property type="component" value="Unassembled WGS sequence"/>
</dbReference>
<keyword evidence="2 5" id="KW-0812">Transmembrane</keyword>
<organism evidence="7 8">
    <name type="scientific">Candidatus Kaiserbacteria bacterium RIFCSPHIGHO2_02_FULL_49_34</name>
    <dbReference type="NCBI Taxonomy" id="1798491"/>
    <lineage>
        <taxon>Bacteria</taxon>
        <taxon>Candidatus Kaiseribacteriota</taxon>
    </lineage>
</organism>
<dbReference type="InterPro" id="IPR036513">
    <property type="entry name" value="STAS_dom_sf"/>
</dbReference>
<dbReference type="PROSITE" id="PS50801">
    <property type="entry name" value="STAS"/>
    <property type="match status" value="1"/>
</dbReference>
<accession>A0A1F6DL84</accession>
<dbReference type="SUPFAM" id="SSF52091">
    <property type="entry name" value="SpoIIaa-like"/>
    <property type="match status" value="1"/>
</dbReference>
<evidence type="ECO:0000259" key="6">
    <source>
        <dbReference type="PROSITE" id="PS50801"/>
    </source>
</evidence>
<proteinExistence type="predicted"/>
<evidence type="ECO:0000256" key="3">
    <source>
        <dbReference type="ARBA" id="ARBA00022989"/>
    </source>
</evidence>
<feature type="transmembrane region" description="Helical" evidence="5">
    <location>
        <begin position="245"/>
        <end position="265"/>
    </location>
</feature>
<feature type="transmembrane region" description="Helical" evidence="5">
    <location>
        <begin position="285"/>
        <end position="309"/>
    </location>
</feature>
<dbReference type="Pfam" id="PF00916">
    <property type="entry name" value="Sulfate_transp"/>
    <property type="match status" value="1"/>
</dbReference>
<feature type="transmembrane region" description="Helical" evidence="5">
    <location>
        <begin position="347"/>
        <end position="365"/>
    </location>
</feature>
<feature type="transmembrane region" description="Helical" evidence="5">
    <location>
        <begin position="188"/>
        <end position="207"/>
    </location>
</feature>
<evidence type="ECO:0000256" key="4">
    <source>
        <dbReference type="ARBA" id="ARBA00023136"/>
    </source>
</evidence>
<evidence type="ECO:0000313" key="8">
    <source>
        <dbReference type="Proteomes" id="UP000176511"/>
    </source>
</evidence>
<evidence type="ECO:0000313" key="7">
    <source>
        <dbReference type="EMBL" id="OGG62189.1"/>
    </source>
</evidence>
<feature type="transmembrane region" description="Helical" evidence="5">
    <location>
        <begin position="38"/>
        <end position="55"/>
    </location>
</feature>
<dbReference type="InterPro" id="IPR002645">
    <property type="entry name" value="STAS_dom"/>
</dbReference>
<dbReference type="Gene3D" id="3.30.750.24">
    <property type="entry name" value="STAS domain"/>
    <property type="match status" value="1"/>
</dbReference>
<dbReference type="EMBL" id="MFLE01000009">
    <property type="protein sequence ID" value="OGG62189.1"/>
    <property type="molecule type" value="Genomic_DNA"/>
</dbReference>
<comment type="subcellular location">
    <subcellularLocation>
        <location evidence="1">Membrane</location>
        <topology evidence="1">Multi-pass membrane protein</topology>
    </subcellularLocation>
</comment>
<dbReference type="GO" id="GO:0016020">
    <property type="term" value="C:membrane"/>
    <property type="evidence" value="ECO:0007669"/>
    <property type="project" value="UniProtKB-SubCell"/>
</dbReference>
<gene>
    <name evidence="7" type="ORF">A3C87_01195</name>
</gene>
<dbReference type="AlphaFoldDB" id="A0A1F6DL84"/>
<feature type="transmembrane region" description="Helical" evidence="5">
    <location>
        <begin position="377"/>
        <end position="408"/>
    </location>
</feature>
<feature type="transmembrane region" description="Helical" evidence="5">
    <location>
        <begin position="321"/>
        <end position="341"/>
    </location>
</feature>
<evidence type="ECO:0000256" key="5">
    <source>
        <dbReference type="SAM" id="Phobius"/>
    </source>
</evidence>
<feature type="transmembrane region" description="Helical" evidence="5">
    <location>
        <begin position="110"/>
        <end position="131"/>
    </location>
</feature>
<feature type="transmembrane region" description="Helical" evidence="5">
    <location>
        <begin position="163"/>
        <end position="181"/>
    </location>
</feature>
<dbReference type="InterPro" id="IPR001902">
    <property type="entry name" value="SLC26A/SulP_fam"/>
</dbReference>
<dbReference type="STRING" id="1798491.A3C87_01195"/>
<dbReference type="InterPro" id="IPR011547">
    <property type="entry name" value="SLC26A/SulP_dom"/>
</dbReference>
<feature type="domain" description="STAS" evidence="6">
    <location>
        <begin position="444"/>
        <end position="549"/>
    </location>
</feature>
<keyword evidence="4 5" id="KW-0472">Membrane</keyword>
<name>A0A1F6DL84_9BACT</name>
<reference evidence="7 8" key="1">
    <citation type="journal article" date="2016" name="Nat. Commun.">
        <title>Thousands of microbial genomes shed light on interconnected biogeochemical processes in an aquifer system.</title>
        <authorList>
            <person name="Anantharaman K."/>
            <person name="Brown C.T."/>
            <person name="Hug L.A."/>
            <person name="Sharon I."/>
            <person name="Castelle C.J."/>
            <person name="Probst A.J."/>
            <person name="Thomas B.C."/>
            <person name="Singh A."/>
            <person name="Wilkins M.J."/>
            <person name="Karaoz U."/>
            <person name="Brodie E.L."/>
            <person name="Williams K.H."/>
            <person name="Hubbard S.S."/>
            <person name="Banfield J.F."/>
        </authorList>
    </citation>
    <scope>NUCLEOTIDE SEQUENCE [LARGE SCALE GENOMIC DNA]</scope>
</reference>
<protein>
    <recommendedName>
        <fullName evidence="6">STAS domain-containing protein</fullName>
    </recommendedName>
</protein>
<keyword evidence="3 5" id="KW-1133">Transmembrane helix</keyword>
<evidence type="ECO:0000256" key="1">
    <source>
        <dbReference type="ARBA" id="ARBA00004141"/>
    </source>
</evidence>